<dbReference type="InterPro" id="IPR018825">
    <property type="entry name" value="DUF2427"/>
</dbReference>
<sequence length="597" mass="66977">MGLSRWTVAAVLLQLASRASAHGHDEGHDMDMKMPEAPQHNDGEISPYDMPSYAGLGQHQTQIFAHIALMVLAWFFILPIASMFSIARSRYALPVQFLFLIVNGLGLLFGTVYNINTPDLYVHNAHHRIGWIATWMVTALVITNLLFCYSRRAKQTTGPAGERAAFLPVSVENMAQHNSEPYAEYRWSGHGRQDSSDSSTLHSRDDSPTAVGRRDTLDEFEKPAPEPEPEDDEELQLPHRPGRQFRWLRIRRITFVDKYLSARMPNLVSTKVFRAVKLAYNVLDRLILLLGFITMVTGFVTYCGLFRANNVFTGLAHFIKGGIFFWYGLLTLGRWMGCFADLGWAWNVKPSRNEVAQWKSRIPSAEFTESFVIWLYGASNVFLEHLAAWGGNWSAQDFEHVSIAIMFFGGGLCGMLAESPTIRRCLNTVVDDMLARPDVRTGEDLERREAPKQYTTSVNPMPALIIILLGVMMSSHHQNSMVAAQVHSQWGILLVGFGVARMCTYLLMFLSPPKSIYPSRPPTELVASFCLISGGIIFCASARDVVHYMEQTGLMAMFVLTVTCGFTAFIMAYEIIVLSLKGWATRKESKALASSKF</sequence>
<evidence type="ECO:0000259" key="5">
    <source>
        <dbReference type="Pfam" id="PF10355"/>
    </source>
</evidence>
<proteinExistence type="predicted"/>
<evidence type="ECO:0000256" key="3">
    <source>
        <dbReference type="SAM" id="SignalP"/>
    </source>
</evidence>
<dbReference type="EMBL" id="KN846958">
    <property type="protein sequence ID" value="KIW69095.1"/>
    <property type="molecule type" value="Genomic_DNA"/>
</dbReference>
<accession>A0A0D2FRC7</accession>
<evidence type="ECO:0008006" key="8">
    <source>
        <dbReference type="Google" id="ProtNLM"/>
    </source>
</evidence>
<keyword evidence="2" id="KW-0812">Transmembrane</keyword>
<reference evidence="6 7" key="1">
    <citation type="submission" date="2015-01" db="EMBL/GenBank/DDBJ databases">
        <title>The Genome Sequence of Capronia semiimmersa CBS27337.</title>
        <authorList>
            <consortium name="The Broad Institute Genomics Platform"/>
            <person name="Cuomo C."/>
            <person name="de Hoog S."/>
            <person name="Gorbushina A."/>
            <person name="Stielow B."/>
            <person name="Teixiera M."/>
            <person name="Abouelleil A."/>
            <person name="Chapman S.B."/>
            <person name="Priest M."/>
            <person name="Young S.K."/>
            <person name="Wortman J."/>
            <person name="Nusbaum C."/>
            <person name="Birren B."/>
        </authorList>
    </citation>
    <scope>NUCLEOTIDE SEQUENCE [LARGE SCALE GENOMIC DNA]</scope>
    <source>
        <strain evidence="6 7">CBS 27337</strain>
    </source>
</reference>
<feature type="signal peptide" evidence="3">
    <location>
        <begin position="1"/>
        <end position="21"/>
    </location>
</feature>
<dbReference type="PANTHER" id="PTHR31685">
    <property type="entry name" value="INTEGRAL MEMBRANE PROTEIN (AFU_ORTHOLOGUE AFUA_6G12730)-RELATED"/>
    <property type="match status" value="1"/>
</dbReference>
<feature type="domain" description="DUF2427" evidence="4">
    <location>
        <begin position="58"/>
        <end position="145"/>
    </location>
</feature>
<evidence type="ECO:0000256" key="2">
    <source>
        <dbReference type="SAM" id="Phobius"/>
    </source>
</evidence>
<dbReference type="HOGENOM" id="CLU_012543_1_0_1"/>
<feature type="transmembrane region" description="Helical" evidence="2">
    <location>
        <begin position="555"/>
        <end position="580"/>
    </location>
</feature>
<gene>
    <name evidence="6" type="ORF">PV04_04990</name>
</gene>
<dbReference type="AlphaFoldDB" id="A0A0D2FRC7"/>
<evidence type="ECO:0000256" key="1">
    <source>
        <dbReference type="SAM" id="MobiDB-lite"/>
    </source>
</evidence>
<keyword evidence="2" id="KW-1133">Transmembrane helix</keyword>
<name>A0A0D2FRC7_9EURO</name>
<feature type="compositionally biased region" description="Basic and acidic residues" evidence="1">
    <location>
        <begin position="202"/>
        <end position="225"/>
    </location>
</feature>
<dbReference type="Pfam" id="PF10348">
    <property type="entry name" value="DUF2427"/>
    <property type="match status" value="1"/>
</dbReference>
<feature type="transmembrane region" description="Helical" evidence="2">
    <location>
        <begin position="63"/>
        <end position="84"/>
    </location>
</feature>
<evidence type="ECO:0000259" key="4">
    <source>
        <dbReference type="Pfam" id="PF10348"/>
    </source>
</evidence>
<dbReference type="STRING" id="5601.A0A0D2FRC7"/>
<dbReference type="Pfam" id="PF10355">
    <property type="entry name" value="Ytp1"/>
    <property type="match status" value="1"/>
</dbReference>
<keyword evidence="7" id="KW-1185">Reference proteome</keyword>
<feature type="transmembrane region" description="Helical" evidence="2">
    <location>
        <begin position="286"/>
        <end position="308"/>
    </location>
</feature>
<dbReference type="InterPro" id="IPR018827">
    <property type="entry name" value="YTP1_C"/>
</dbReference>
<dbReference type="Proteomes" id="UP000054266">
    <property type="component" value="Unassembled WGS sequence"/>
</dbReference>
<feature type="chain" id="PRO_5002257891" description="Integral membrane protein" evidence="3">
    <location>
        <begin position="22"/>
        <end position="597"/>
    </location>
</feature>
<feature type="transmembrane region" description="Helical" evidence="2">
    <location>
        <begin position="457"/>
        <end position="476"/>
    </location>
</feature>
<feature type="transmembrane region" description="Helical" evidence="2">
    <location>
        <begin position="323"/>
        <end position="346"/>
    </location>
</feature>
<feature type="transmembrane region" description="Helical" evidence="2">
    <location>
        <begin position="488"/>
        <end position="510"/>
    </location>
</feature>
<dbReference type="PANTHER" id="PTHR31685:SF3">
    <property type="entry name" value="INTEGRAL MEMBRANE PROTEIN (AFU_ORTHOLOGUE AFUA_6G12730)"/>
    <property type="match status" value="1"/>
</dbReference>
<organism evidence="6 7">
    <name type="scientific">Phialophora macrospora</name>
    <dbReference type="NCBI Taxonomy" id="1851006"/>
    <lineage>
        <taxon>Eukaryota</taxon>
        <taxon>Fungi</taxon>
        <taxon>Dikarya</taxon>
        <taxon>Ascomycota</taxon>
        <taxon>Pezizomycotina</taxon>
        <taxon>Eurotiomycetes</taxon>
        <taxon>Chaetothyriomycetidae</taxon>
        <taxon>Chaetothyriales</taxon>
        <taxon>Herpotrichiellaceae</taxon>
        <taxon>Phialophora</taxon>
    </lineage>
</organism>
<feature type="transmembrane region" description="Helical" evidence="2">
    <location>
        <begin position="522"/>
        <end position="543"/>
    </location>
</feature>
<feature type="region of interest" description="Disordered" evidence="1">
    <location>
        <begin position="186"/>
        <end position="236"/>
    </location>
</feature>
<feature type="transmembrane region" description="Helical" evidence="2">
    <location>
        <begin position="91"/>
        <end position="109"/>
    </location>
</feature>
<feature type="transmembrane region" description="Helical" evidence="2">
    <location>
        <begin position="129"/>
        <end position="149"/>
    </location>
</feature>
<evidence type="ECO:0000313" key="7">
    <source>
        <dbReference type="Proteomes" id="UP000054266"/>
    </source>
</evidence>
<evidence type="ECO:0000313" key="6">
    <source>
        <dbReference type="EMBL" id="KIW69095.1"/>
    </source>
</evidence>
<keyword evidence="3" id="KW-0732">Signal</keyword>
<protein>
    <recommendedName>
        <fullName evidence="8">Integral membrane protein</fullName>
    </recommendedName>
</protein>
<feature type="domain" description="Protein YTP1-like C-terminal" evidence="5">
    <location>
        <begin position="291"/>
        <end position="581"/>
    </location>
</feature>
<keyword evidence="2" id="KW-0472">Membrane</keyword>